<dbReference type="Gene3D" id="3.30.450.20">
    <property type="entry name" value="PAS domain"/>
    <property type="match status" value="2"/>
</dbReference>
<comment type="caution">
    <text evidence="1">The sequence shown here is derived from an EMBL/GenBank/DDBJ whole genome shotgun (WGS) entry which is preliminary data.</text>
</comment>
<evidence type="ECO:0000313" key="2">
    <source>
        <dbReference type="Proteomes" id="UP001189429"/>
    </source>
</evidence>
<dbReference type="Proteomes" id="UP001189429">
    <property type="component" value="Unassembled WGS sequence"/>
</dbReference>
<keyword evidence="2" id="KW-1185">Reference proteome</keyword>
<sequence>MTGWNGAFVALEYSNSWDVSSTSLYRQFPGFVMDLTEKNGVRTYDPKDRDWFSSWKDRTPYQMSTSDVGRYVTEVTAPYLDRFGNGYLISLTASVPTDSGFTGVAGTDILVAPLADLVSDLKLRQTGVVHLYHVGTGIVASSPQWSADPEEG</sequence>
<reference evidence="1" key="1">
    <citation type="submission" date="2023-10" db="EMBL/GenBank/DDBJ databases">
        <authorList>
            <person name="Chen Y."/>
            <person name="Shah S."/>
            <person name="Dougan E. K."/>
            <person name="Thang M."/>
            <person name="Chan C."/>
        </authorList>
    </citation>
    <scope>NUCLEOTIDE SEQUENCE [LARGE SCALE GENOMIC DNA]</scope>
</reference>
<organism evidence="1 2">
    <name type="scientific">Prorocentrum cordatum</name>
    <dbReference type="NCBI Taxonomy" id="2364126"/>
    <lineage>
        <taxon>Eukaryota</taxon>
        <taxon>Sar</taxon>
        <taxon>Alveolata</taxon>
        <taxon>Dinophyceae</taxon>
        <taxon>Prorocentrales</taxon>
        <taxon>Prorocentraceae</taxon>
        <taxon>Prorocentrum</taxon>
    </lineage>
</organism>
<dbReference type="EMBL" id="CAUYUJ010017512">
    <property type="protein sequence ID" value="CAK0875431.1"/>
    <property type="molecule type" value="Genomic_DNA"/>
</dbReference>
<proteinExistence type="predicted"/>
<gene>
    <name evidence="1" type="ORF">PCOR1329_LOCUS60107</name>
</gene>
<protein>
    <submittedName>
        <fullName evidence="1">Uncharacterized protein</fullName>
    </submittedName>
</protein>
<name>A0ABN9VPS1_9DINO</name>
<evidence type="ECO:0000313" key="1">
    <source>
        <dbReference type="EMBL" id="CAK0875431.1"/>
    </source>
</evidence>
<accession>A0ABN9VPS1</accession>